<proteinExistence type="predicted"/>
<accession>A0ABM7UIJ9</accession>
<sequence>MPNEDNSGHLELTLISFPFYNSQRSSNDIYLTSNGKMIGFMDRLCFGHGRNSAIFLPADYPNQFPVSVKYKFPKSETDEDYGTIEDIAVNLIETFQEINDSLSNVQSNILFDILKTD</sequence>
<protein>
    <submittedName>
        <fullName evidence="1">Uncharacterized protein</fullName>
    </submittedName>
</protein>
<evidence type="ECO:0000313" key="1">
    <source>
        <dbReference type="EMBL" id="BDA78574.1"/>
    </source>
</evidence>
<reference evidence="1 2" key="1">
    <citation type="submission" date="2021-08" db="EMBL/GenBank/DDBJ databases">
        <title>Complete genome sequence of Leptospira kobayashii strain E30.</title>
        <authorList>
            <person name="Nakao R."/>
            <person name="Nakamura S."/>
            <person name="Masuzawa T."/>
            <person name="Koizumi N."/>
        </authorList>
    </citation>
    <scope>NUCLEOTIDE SEQUENCE [LARGE SCALE GENOMIC DNA]</scope>
    <source>
        <strain evidence="1 2">E30</strain>
    </source>
</reference>
<dbReference type="Proteomes" id="UP000245263">
    <property type="component" value="Chromosome 1"/>
</dbReference>
<keyword evidence="2" id="KW-1185">Reference proteome</keyword>
<organism evidence="1 2">
    <name type="scientific">Leptospira kobayashii</name>
    <dbReference type="NCBI Taxonomy" id="1917830"/>
    <lineage>
        <taxon>Bacteria</taxon>
        <taxon>Pseudomonadati</taxon>
        <taxon>Spirochaetota</taxon>
        <taxon>Spirochaetia</taxon>
        <taxon>Leptospirales</taxon>
        <taxon>Leptospiraceae</taxon>
        <taxon>Leptospira</taxon>
    </lineage>
</organism>
<name>A0ABM7UIJ9_9LEPT</name>
<dbReference type="RefSeq" id="WP_109018497.1">
    <property type="nucleotide sequence ID" value="NZ_AP025028.1"/>
</dbReference>
<evidence type="ECO:0000313" key="2">
    <source>
        <dbReference type="Proteomes" id="UP000245263"/>
    </source>
</evidence>
<dbReference type="EMBL" id="AP025028">
    <property type="protein sequence ID" value="BDA78574.1"/>
    <property type="molecule type" value="Genomic_DNA"/>
</dbReference>
<gene>
    <name evidence="1" type="ORF">LPTSP3_g15040</name>
</gene>